<keyword evidence="3" id="KW-1185">Reference proteome</keyword>
<feature type="compositionally biased region" description="Low complexity" evidence="1">
    <location>
        <begin position="69"/>
        <end position="81"/>
    </location>
</feature>
<protein>
    <submittedName>
        <fullName evidence="2">Os12g0603032 protein</fullName>
    </submittedName>
</protein>
<reference evidence="2 3" key="2">
    <citation type="journal article" date="2013" name="Plant Cell Physiol.">
        <title>Rice Annotation Project Database (RAP-DB): an integrative and interactive database for rice genomics.</title>
        <authorList>
            <person name="Sakai H."/>
            <person name="Lee S.S."/>
            <person name="Tanaka T."/>
            <person name="Numa H."/>
            <person name="Kim J."/>
            <person name="Kawahara Y."/>
            <person name="Wakimoto H."/>
            <person name="Yang C.C."/>
            <person name="Iwamoto M."/>
            <person name="Abe T."/>
            <person name="Yamada Y."/>
            <person name="Muto A."/>
            <person name="Inokuchi H."/>
            <person name="Ikemura T."/>
            <person name="Matsumoto T."/>
            <person name="Sasaki T."/>
            <person name="Itoh T."/>
        </authorList>
    </citation>
    <scope>NUCLEOTIDE SEQUENCE [LARGE SCALE GENOMIC DNA]</scope>
    <source>
        <strain evidence="3">cv. Nipponbare</strain>
    </source>
</reference>
<proteinExistence type="predicted"/>
<evidence type="ECO:0000256" key="1">
    <source>
        <dbReference type="SAM" id="MobiDB-lite"/>
    </source>
</evidence>
<organism evidence="2 3">
    <name type="scientific">Oryza sativa subsp. japonica</name>
    <name type="common">Rice</name>
    <dbReference type="NCBI Taxonomy" id="39947"/>
    <lineage>
        <taxon>Eukaryota</taxon>
        <taxon>Viridiplantae</taxon>
        <taxon>Streptophyta</taxon>
        <taxon>Embryophyta</taxon>
        <taxon>Tracheophyta</taxon>
        <taxon>Spermatophyta</taxon>
        <taxon>Magnoliopsida</taxon>
        <taxon>Liliopsida</taxon>
        <taxon>Poales</taxon>
        <taxon>Poaceae</taxon>
        <taxon>BOP clade</taxon>
        <taxon>Oryzoideae</taxon>
        <taxon>Oryzeae</taxon>
        <taxon>Oryzinae</taxon>
        <taxon>Oryza</taxon>
        <taxon>Oryza sativa</taxon>
    </lineage>
</organism>
<dbReference type="EMBL" id="AP014968">
    <property type="protein sequence ID" value="BAT17964.1"/>
    <property type="molecule type" value="Genomic_DNA"/>
</dbReference>
<gene>
    <name evidence="2" type="ordered locus">Os12g0603032</name>
    <name evidence="2" type="ORF">OSNPB_120603032</name>
</gene>
<feature type="region of interest" description="Disordered" evidence="1">
    <location>
        <begin position="66"/>
        <end position="113"/>
    </location>
</feature>
<accession>A0A0P0YBX5</accession>
<reference evidence="2 3" key="3">
    <citation type="journal article" date="2013" name="Rice">
        <title>Improvement of the Oryza sativa Nipponbare reference genome using next generation sequence and optical map data.</title>
        <authorList>
            <person name="Kawahara Y."/>
            <person name="de la Bastide M."/>
            <person name="Hamilton J.P."/>
            <person name="Kanamori H."/>
            <person name="McCombie W.R."/>
            <person name="Ouyang S."/>
            <person name="Schwartz D.C."/>
            <person name="Tanaka T."/>
            <person name="Wu J."/>
            <person name="Zhou S."/>
            <person name="Childs K.L."/>
            <person name="Davidson R.M."/>
            <person name="Lin H."/>
            <person name="Quesada-Ocampo L."/>
            <person name="Vaillancourt B."/>
            <person name="Sakai H."/>
            <person name="Lee S.S."/>
            <person name="Kim J."/>
            <person name="Numa H."/>
            <person name="Itoh T."/>
            <person name="Buell C.R."/>
            <person name="Matsumoto T."/>
        </authorList>
    </citation>
    <scope>NUCLEOTIDE SEQUENCE [LARGE SCALE GENOMIC DNA]</scope>
    <source>
        <strain evidence="3">cv. Nipponbare</strain>
    </source>
</reference>
<name>A0A0P0YBX5_ORYSJ</name>
<dbReference type="AlphaFoldDB" id="A0A0P0YBX5"/>
<dbReference type="Proteomes" id="UP000059680">
    <property type="component" value="Chromosome 12"/>
</dbReference>
<dbReference type="InParanoid" id="A0A0P0YBX5"/>
<evidence type="ECO:0000313" key="2">
    <source>
        <dbReference type="EMBL" id="BAT17964.1"/>
    </source>
</evidence>
<dbReference type="PaxDb" id="39947-A0A0P0YBX5"/>
<reference evidence="3" key="1">
    <citation type="journal article" date="2005" name="Nature">
        <title>The map-based sequence of the rice genome.</title>
        <authorList>
            <consortium name="International rice genome sequencing project (IRGSP)"/>
            <person name="Matsumoto T."/>
            <person name="Wu J."/>
            <person name="Kanamori H."/>
            <person name="Katayose Y."/>
            <person name="Fujisawa M."/>
            <person name="Namiki N."/>
            <person name="Mizuno H."/>
            <person name="Yamamoto K."/>
            <person name="Antonio B.A."/>
            <person name="Baba T."/>
            <person name="Sakata K."/>
            <person name="Nagamura Y."/>
            <person name="Aoki H."/>
            <person name="Arikawa K."/>
            <person name="Arita K."/>
            <person name="Bito T."/>
            <person name="Chiden Y."/>
            <person name="Fujitsuka N."/>
            <person name="Fukunaka R."/>
            <person name="Hamada M."/>
            <person name="Harada C."/>
            <person name="Hayashi A."/>
            <person name="Hijishita S."/>
            <person name="Honda M."/>
            <person name="Hosokawa S."/>
            <person name="Ichikawa Y."/>
            <person name="Idonuma A."/>
            <person name="Iijima M."/>
            <person name="Ikeda M."/>
            <person name="Ikeno M."/>
            <person name="Ito K."/>
            <person name="Ito S."/>
            <person name="Ito T."/>
            <person name="Ito Y."/>
            <person name="Ito Y."/>
            <person name="Iwabuchi A."/>
            <person name="Kamiya K."/>
            <person name="Karasawa W."/>
            <person name="Kurita K."/>
            <person name="Katagiri S."/>
            <person name="Kikuta A."/>
            <person name="Kobayashi H."/>
            <person name="Kobayashi N."/>
            <person name="Machita K."/>
            <person name="Maehara T."/>
            <person name="Masukawa M."/>
            <person name="Mizubayashi T."/>
            <person name="Mukai Y."/>
            <person name="Nagasaki H."/>
            <person name="Nagata Y."/>
            <person name="Naito S."/>
            <person name="Nakashima M."/>
            <person name="Nakama Y."/>
            <person name="Nakamichi Y."/>
            <person name="Nakamura M."/>
            <person name="Meguro A."/>
            <person name="Negishi M."/>
            <person name="Ohta I."/>
            <person name="Ohta T."/>
            <person name="Okamoto M."/>
            <person name="Ono N."/>
            <person name="Saji S."/>
            <person name="Sakaguchi M."/>
            <person name="Sakai K."/>
            <person name="Shibata M."/>
            <person name="Shimokawa T."/>
            <person name="Song J."/>
            <person name="Takazaki Y."/>
            <person name="Terasawa K."/>
            <person name="Tsugane M."/>
            <person name="Tsuji K."/>
            <person name="Ueda S."/>
            <person name="Waki K."/>
            <person name="Yamagata H."/>
            <person name="Yamamoto M."/>
            <person name="Yamamoto S."/>
            <person name="Yamane H."/>
            <person name="Yoshiki S."/>
            <person name="Yoshihara R."/>
            <person name="Yukawa K."/>
            <person name="Zhong H."/>
            <person name="Yano M."/>
            <person name="Yuan Q."/>
            <person name="Ouyang S."/>
            <person name="Liu J."/>
            <person name="Jones K.M."/>
            <person name="Gansberger K."/>
            <person name="Moffat K."/>
            <person name="Hill J."/>
            <person name="Bera J."/>
            <person name="Fadrosh D."/>
            <person name="Jin S."/>
            <person name="Johri S."/>
            <person name="Kim M."/>
            <person name="Overton L."/>
            <person name="Reardon M."/>
            <person name="Tsitrin T."/>
            <person name="Vuong H."/>
            <person name="Weaver B."/>
            <person name="Ciecko A."/>
            <person name="Tallon L."/>
            <person name="Jackson J."/>
            <person name="Pai G."/>
            <person name="Aken S.V."/>
            <person name="Utterback T."/>
            <person name="Reidmuller S."/>
            <person name="Feldblyum T."/>
            <person name="Hsiao J."/>
            <person name="Zismann V."/>
            <person name="Iobst S."/>
            <person name="de Vazeille A.R."/>
            <person name="Buell C.R."/>
            <person name="Ying K."/>
            <person name="Li Y."/>
            <person name="Lu T."/>
            <person name="Huang Y."/>
            <person name="Zhao Q."/>
            <person name="Feng Q."/>
            <person name="Zhang L."/>
            <person name="Zhu J."/>
            <person name="Weng Q."/>
            <person name="Mu J."/>
            <person name="Lu Y."/>
            <person name="Fan D."/>
            <person name="Liu Y."/>
            <person name="Guan J."/>
            <person name="Zhang Y."/>
            <person name="Yu S."/>
            <person name="Liu X."/>
            <person name="Zhang Y."/>
            <person name="Hong G."/>
            <person name="Han B."/>
            <person name="Choisne N."/>
            <person name="Demange N."/>
            <person name="Orjeda G."/>
            <person name="Samain S."/>
            <person name="Cattolico L."/>
            <person name="Pelletier E."/>
            <person name="Couloux A."/>
            <person name="Segurens B."/>
            <person name="Wincker P."/>
            <person name="D'Hont A."/>
            <person name="Scarpelli C."/>
            <person name="Weissenbach J."/>
            <person name="Salanoubat M."/>
            <person name="Quetier F."/>
            <person name="Yu Y."/>
            <person name="Kim H.R."/>
            <person name="Rambo T."/>
            <person name="Currie J."/>
            <person name="Collura K."/>
            <person name="Luo M."/>
            <person name="Yang T."/>
            <person name="Ammiraju J.S.S."/>
            <person name="Engler F."/>
            <person name="Soderlund C."/>
            <person name="Wing R.A."/>
            <person name="Palmer L.E."/>
            <person name="de la Bastide M."/>
            <person name="Spiegel L."/>
            <person name="Nascimento L."/>
            <person name="Zutavern T."/>
            <person name="O'Shaughnessy A."/>
            <person name="Dike S."/>
            <person name="Dedhia N."/>
            <person name="Preston R."/>
            <person name="Balija V."/>
            <person name="McCombie W.R."/>
            <person name="Chow T."/>
            <person name="Chen H."/>
            <person name="Chung M."/>
            <person name="Chen C."/>
            <person name="Shaw J."/>
            <person name="Wu H."/>
            <person name="Hsiao K."/>
            <person name="Chao Y."/>
            <person name="Chu M."/>
            <person name="Cheng C."/>
            <person name="Hour A."/>
            <person name="Lee P."/>
            <person name="Lin S."/>
            <person name="Lin Y."/>
            <person name="Liou J."/>
            <person name="Liu S."/>
            <person name="Hsing Y."/>
            <person name="Raghuvanshi S."/>
            <person name="Mohanty A."/>
            <person name="Bharti A.K."/>
            <person name="Gaur A."/>
            <person name="Gupta V."/>
            <person name="Kumar D."/>
            <person name="Ravi V."/>
            <person name="Vij S."/>
            <person name="Kapur A."/>
            <person name="Khurana P."/>
            <person name="Khurana P."/>
            <person name="Khurana J.P."/>
            <person name="Tyagi A.K."/>
            <person name="Gaikwad K."/>
            <person name="Singh A."/>
            <person name="Dalal V."/>
            <person name="Srivastava S."/>
            <person name="Dixit A."/>
            <person name="Pal A.K."/>
            <person name="Ghazi I.A."/>
            <person name="Yadav M."/>
            <person name="Pandit A."/>
            <person name="Bhargava A."/>
            <person name="Sureshbabu K."/>
            <person name="Batra K."/>
            <person name="Sharma T.R."/>
            <person name="Mohapatra T."/>
            <person name="Singh N.K."/>
            <person name="Messing J."/>
            <person name="Nelson A.B."/>
            <person name="Fuks G."/>
            <person name="Kavchok S."/>
            <person name="Keizer G."/>
            <person name="Linton E."/>
            <person name="Llaca V."/>
            <person name="Song R."/>
            <person name="Tanyolac B."/>
            <person name="Young S."/>
            <person name="Ho-Il K."/>
            <person name="Hahn J.H."/>
            <person name="Sangsakoo G."/>
            <person name="Vanavichit A."/>
            <person name="de Mattos Luiz.A.T."/>
            <person name="Zimmer P.D."/>
            <person name="Malone G."/>
            <person name="Dellagostin O."/>
            <person name="de Oliveira A.C."/>
            <person name="Bevan M."/>
            <person name="Bancroft I."/>
            <person name="Minx P."/>
            <person name="Cordum H."/>
            <person name="Wilson R."/>
            <person name="Cheng Z."/>
            <person name="Jin W."/>
            <person name="Jiang J."/>
            <person name="Leong S.A."/>
            <person name="Iwama H."/>
            <person name="Gojobori T."/>
            <person name="Itoh T."/>
            <person name="Niimura Y."/>
            <person name="Fujii Y."/>
            <person name="Habara T."/>
            <person name="Sakai H."/>
            <person name="Sato Y."/>
            <person name="Wilson G."/>
            <person name="Kumar K."/>
            <person name="McCouch S."/>
            <person name="Juretic N."/>
            <person name="Hoen D."/>
            <person name="Wright S."/>
            <person name="Bruskiewich R."/>
            <person name="Bureau T."/>
            <person name="Miyao A."/>
            <person name="Hirochika H."/>
            <person name="Nishikawa T."/>
            <person name="Kadowaki K."/>
            <person name="Sugiura M."/>
            <person name="Burr B."/>
            <person name="Sasaki T."/>
        </authorList>
    </citation>
    <scope>NUCLEOTIDE SEQUENCE [LARGE SCALE GENOMIC DNA]</scope>
    <source>
        <strain evidence="3">cv. Nipponbare</strain>
    </source>
</reference>
<evidence type="ECO:0000313" key="3">
    <source>
        <dbReference type="Proteomes" id="UP000059680"/>
    </source>
</evidence>
<sequence>MLEVVAGGCVLCRPRLTSEVVAGGRDLRRPRPMSELITGDHVLRYHVPPRARLAGGHVLRCPCAVPRRSSSPEASSSTVYSHATPGAGHQWPRRSSSLEVASVGTKIRARRRT</sequence>